<dbReference type="RefSeq" id="WP_127052338.1">
    <property type="nucleotide sequence ID" value="NZ_RSCM01000002.1"/>
</dbReference>
<gene>
    <name evidence="1" type="ORF">DSM107003_07530</name>
</gene>
<proteinExistence type="predicted"/>
<organism evidence="1 2">
    <name type="scientific">Trichormus variabilis SAG 1403-4b</name>
    <dbReference type="NCBI Taxonomy" id="447716"/>
    <lineage>
        <taxon>Bacteria</taxon>
        <taxon>Bacillati</taxon>
        <taxon>Cyanobacteriota</taxon>
        <taxon>Cyanophyceae</taxon>
        <taxon>Nostocales</taxon>
        <taxon>Nostocaceae</taxon>
        <taxon>Trichormus</taxon>
    </lineage>
</organism>
<evidence type="ECO:0008006" key="3">
    <source>
        <dbReference type="Google" id="ProtNLM"/>
    </source>
</evidence>
<dbReference type="EMBL" id="RSCM01000002">
    <property type="protein sequence ID" value="RUS98734.1"/>
    <property type="molecule type" value="Genomic_DNA"/>
</dbReference>
<dbReference type="Proteomes" id="UP000276103">
    <property type="component" value="Unassembled WGS sequence"/>
</dbReference>
<comment type="caution">
    <text evidence="1">The sequence shown here is derived from an EMBL/GenBank/DDBJ whole genome shotgun (WGS) entry which is preliminary data.</text>
</comment>
<dbReference type="OrthoDB" id="9810649at2"/>
<evidence type="ECO:0000313" key="2">
    <source>
        <dbReference type="Proteomes" id="UP000276103"/>
    </source>
</evidence>
<accession>A0A433UXY5</accession>
<protein>
    <recommendedName>
        <fullName evidence="3">Acetyltransferase</fullName>
    </recommendedName>
</protein>
<keyword evidence="2" id="KW-1185">Reference proteome</keyword>
<dbReference type="AlphaFoldDB" id="A0A433UXY5"/>
<evidence type="ECO:0000313" key="1">
    <source>
        <dbReference type="EMBL" id="RUS98734.1"/>
    </source>
</evidence>
<name>A0A433UXY5_ANAVA</name>
<sequence>MFLQLKDSQDLIKIVDIQELLDPNSEIVHAQDQEGQEEQETDIYKKEELVFPSGEELPLCWLDAHYRIATAA</sequence>
<reference evidence="1 2" key="1">
    <citation type="journal article" date="2019" name="Genome Biol. Evol.">
        <title>Day and night: Metabolic profiles and evolutionary relationships of six axenic non-marine cyanobacteria.</title>
        <authorList>
            <person name="Will S.E."/>
            <person name="Henke P."/>
            <person name="Boedeker C."/>
            <person name="Huang S."/>
            <person name="Brinkmann H."/>
            <person name="Rohde M."/>
            <person name="Jarek M."/>
            <person name="Friedl T."/>
            <person name="Seufert S."/>
            <person name="Schumacher M."/>
            <person name="Overmann J."/>
            <person name="Neumann-Schaal M."/>
            <person name="Petersen J."/>
        </authorList>
    </citation>
    <scope>NUCLEOTIDE SEQUENCE [LARGE SCALE GENOMIC DNA]</scope>
    <source>
        <strain evidence="1 2">SAG 1403-4b</strain>
    </source>
</reference>